<gene>
    <name evidence="2" type="ORF">NP493_5g17091</name>
</gene>
<dbReference type="Gene3D" id="3.50.50.60">
    <property type="entry name" value="FAD/NAD(P)-binding domain"/>
    <property type="match status" value="1"/>
</dbReference>
<name>A0AAD9PFK3_RIDPI</name>
<protein>
    <submittedName>
        <fullName evidence="2">Uncharacterized protein</fullName>
    </submittedName>
</protein>
<evidence type="ECO:0000313" key="2">
    <source>
        <dbReference type="EMBL" id="KAK2193863.1"/>
    </source>
</evidence>
<dbReference type="EMBL" id="JAODUO010000006">
    <property type="protein sequence ID" value="KAK2193863.1"/>
    <property type="molecule type" value="Genomic_DNA"/>
</dbReference>
<feature type="transmembrane region" description="Helical" evidence="1">
    <location>
        <begin position="45"/>
        <end position="66"/>
    </location>
</feature>
<evidence type="ECO:0000256" key="1">
    <source>
        <dbReference type="SAM" id="Phobius"/>
    </source>
</evidence>
<keyword evidence="1" id="KW-1133">Transmembrane helix</keyword>
<evidence type="ECO:0000313" key="3">
    <source>
        <dbReference type="Proteomes" id="UP001209878"/>
    </source>
</evidence>
<dbReference type="Proteomes" id="UP001209878">
    <property type="component" value="Unassembled WGS sequence"/>
</dbReference>
<reference evidence="2" key="1">
    <citation type="journal article" date="2023" name="Mol. Biol. Evol.">
        <title>Third-Generation Sequencing Reveals the Adaptive Role of the Epigenome in Three Deep-Sea Polychaetes.</title>
        <authorList>
            <person name="Perez M."/>
            <person name="Aroh O."/>
            <person name="Sun Y."/>
            <person name="Lan Y."/>
            <person name="Juniper S.K."/>
            <person name="Young C.R."/>
            <person name="Angers B."/>
            <person name="Qian P.Y."/>
        </authorList>
    </citation>
    <scope>NUCLEOTIDE SEQUENCE</scope>
    <source>
        <strain evidence="2">R07B-5</strain>
    </source>
</reference>
<feature type="transmembrane region" description="Helical" evidence="1">
    <location>
        <begin position="16"/>
        <end position="33"/>
    </location>
</feature>
<organism evidence="2 3">
    <name type="scientific">Ridgeia piscesae</name>
    <name type="common">Tubeworm</name>
    <dbReference type="NCBI Taxonomy" id="27915"/>
    <lineage>
        <taxon>Eukaryota</taxon>
        <taxon>Metazoa</taxon>
        <taxon>Spiralia</taxon>
        <taxon>Lophotrochozoa</taxon>
        <taxon>Annelida</taxon>
        <taxon>Polychaeta</taxon>
        <taxon>Sedentaria</taxon>
        <taxon>Canalipalpata</taxon>
        <taxon>Sabellida</taxon>
        <taxon>Siboglinidae</taxon>
        <taxon>Ridgeia</taxon>
    </lineage>
</organism>
<comment type="caution">
    <text evidence="2">The sequence shown here is derived from an EMBL/GenBank/DDBJ whole genome shotgun (WGS) entry which is preliminary data.</text>
</comment>
<dbReference type="AlphaFoldDB" id="A0AAD9PFK3"/>
<accession>A0AAD9PFK3</accession>
<keyword evidence="1" id="KW-0812">Transmembrane</keyword>
<keyword evidence="3" id="KW-1185">Reference proteome</keyword>
<keyword evidence="1" id="KW-0472">Membrane</keyword>
<dbReference type="InterPro" id="IPR036188">
    <property type="entry name" value="FAD/NAD-bd_sf"/>
</dbReference>
<dbReference type="SUPFAM" id="SSF51905">
    <property type="entry name" value="FAD/NAD(P)-binding domain"/>
    <property type="match status" value="1"/>
</dbReference>
<proteinExistence type="predicted"/>
<sequence length="260" mass="28486">MASSCIEEPDVTNTTVLFTVALTFAVTCCFLVSKTTLDRVRQRMSRVAVVVIGAGPVGLTSILIAARSGKVSRIIVFEERCRHDLVGRTHQIAIDAKMTAFLQSLGVDFDNIEGCREKGCFFTRSGVFLEYMLSIIQRLDVPIDLRLNCKVRAPAKSSRFSGSCCSPLSSPSPCARWRALQSLFHFILSRACSSSMPLNIPSMCPIISPRVSILLVFPLSPSRQSCLPFLSFSSHDQTTLLATTTMLSTLTSFKIDCESA</sequence>